<dbReference type="Pfam" id="PF00550">
    <property type="entry name" value="PP-binding"/>
    <property type="match status" value="1"/>
</dbReference>
<dbReference type="InterPro" id="IPR042099">
    <property type="entry name" value="ANL_N_sf"/>
</dbReference>
<reference evidence="2 3" key="1">
    <citation type="submission" date="2018-11" db="EMBL/GenBank/DDBJ databases">
        <title>Sequencing the genomes of 1000 actinobacteria strains.</title>
        <authorList>
            <person name="Klenk H.-P."/>
        </authorList>
    </citation>
    <scope>NUCLEOTIDE SEQUENCE [LARGE SCALE GENOMIC DNA]</scope>
    <source>
        <strain evidence="2 3">DSM 44781</strain>
    </source>
</reference>
<dbReference type="GO" id="GO:0009366">
    <property type="term" value="C:enterobactin synthetase complex"/>
    <property type="evidence" value="ECO:0007669"/>
    <property type="project" value="TreeGrafter"/>
</dbReference>
<dbReference type="PROSITE" id="PS00455">
    <property type="entry name" value="AMP_BINDING"/>
    <property type="match status" value="1"/>
</dbReference>
<dbReference type="InterPro" id="IPR045851">
    <property type="entry name" value="AMP-bd_C_sf"/>
</dbReference>
<dbReference type="AlphaFoldDB" id="A0A3N4RRR6"/>
<dbReference type="GO" id="GO:0047527">
    <property type="term" value="F:2,3-dihydroxybenzoate-serine ligase activity"/>
    <property type="evidence" value="ECO:0007669"/>
    <property type="project" value="TreeGrafter"/>
</dbReference>
<protein>
    <submittedName>
        <fullName evidence="2">Amino acid adenylation domain-containing protein</fullName>
    </submittedName>
</protein>
<dbReference type="PANTHER" id="PTHR45527">
    <property type="entry name" value="NONRIBOSOMAL PEPTIDE SYNTHETASE"/>
    <property type="match status" value="1"/>
</dbReference>
<dbReference type="GO" id="GO:0005829">
    <property type="term" value="C:cytosol"/>
    <property type="evidence" value="ECO:0007669"/>
    <property type="project" value="TreeGrafter"/>
</dbReference>
<proteinExistence type="predicted"/>
<dbReference type="InterPro" id="IPR020845">
    <property type="entry name" value="AMP-binding_CS"/>
</dbReference>
<organism evidence="2 3">
    <name type="scientific">Kitasatospora cineracea</name>
    <dbReference type="NCBI Taxonomy" id="88074"/>
    <lineage>
        <taxon>Bacteria</taxon>
        <taxon>Bacillati</taxon>
        <taxon>Actinomycetota</taxon>
        <taxon>Actinomycetes</taxon>
        <taxon>Kitasatosporales</taxon>
        <taxon>Streptomycetaceae</taxon>
        <taxon>Kitasatospora</taxon>
    </lineage>
</organism>
<dbReference type="GO" id="GO:0031177">
    <property type="term" value="F:phosphopantetheine binding"/>
    <property type="evidence" value="ECO:0007669"/>
    <property type="project" value="TreeGrafter"/>
</dbReference>
<dbReference type="PANTHER" id="PTHR45527:SF1">
    <property type="entry name" value="FATTY ACID SYNTHASE"/>
    <property type="match status" value="1"/>
</dbReference>
<dbReference type="Gene3D" id="1.10.1200.10">
    <property type="entry name" value="ACP-like"/>
    <property type="match status" value="1"/>
</dbReference>
<evidence type="ECO:0000259" key="1">
    <source>
        <dbReference type="PROSITE" id="PS50075"/>
    </source>
</evidence>
<dbReference type="InterPro" id="IPR025110">
    <property type="entry name" value="AMP-bd_C"/>
</dbReference>
<dbReference type="InterPro" id="IPR000873">
    <property type="entry name" value="AMP-dep_synth/lig_dom"/>
</dbReference>
<dbReference type="Gene3D" id="3.30.300.30">
    <property type="match status" value="1"/>
</dbReference>
<dbReference type="RefSeq" id="WP_123820966.1">
    <property type="nucleotide sequence ID" value="NZ_RKQG01000002.1"/>
</dbReference>
<dbReference type="InterPro" id="IPR036736">
    <property type="entry name" value="ACP-like_sf"/>
</dbReference>
<evidence type="ECO:0000313" key="2">
    <source>
        <dbReference type="EMBL" id="RPE29560.1"/>
    </source>
</evidence>
<dbReference type="Pfam" id="PF00501">
    <property type="entry name" value="AMP-binding"/>
    <property type="match status" value="1"/>
</dbReference>
<dbReference type="EMBL" id="RKQG01000002">
    <property type="protein sequence ID" value="RPE29560.1"/>
    <property type="molecule type" value="Genomic_DNA"/>
</dbReference>
<dbReference type="SUPFAM" id="SSF47336">
    <property type="entry name" value="ACP-like"/>
    <property type="match status" value="1"/>
</dbReference>
<dbReference type="NCBIfam" id="TIGR01733">
    <property type="entry name" value="AA-adenyl-dom"/>
    <property type="match status" value="1"/>
</dbReference>
<sequence>MSSATPPGHPRREHYECVDAVFRRRAAEHPDKVAAWDGTGSSTYAELRDRALRLACALHAKGVGTGDAVGVLGTGDRDTLTAMLGILLAGGHFVPIDPDCPPERAARMTAIAGAALVLTTAEHRVPEGIGADGWHVDELIDQAGPADPLDPLPAGDPDRPAYVIFTSGSTGTPKAVAVPHGALTALCLRPGVLRRDPDETLLVHTVLTFDTAMYEIWSALLVGASVLCAPRRALSLHETAALLEDERVTTAVLTPAVFALLADHHPDALGRLRRLMVGGDVMPREQAVRILDRFPELEFLNCYGPTENTVISTAFPLNGWDRQGSSVPIGPGVAGTTCHVLDDRLRPLPPGEVGDLHLGGDRLALGYAGDPATTEQRFLPDPFSDLPGARMYRTGDRAVLRADGTVEFRGREDDEIKVRGHRIHLAEVEALLAADPEVREVVATAVGTGHQRHVRAFVRTAAAGTDPRAVRARLAQRAPQHLVPDELVVVAEFPLRPSGKVDREALKALPSTPAPQTAPAAGTDARSELARLWLERTGTPAESGEDFFHSGGTSLDLILLIESVAAAFGVRLDFADVYGLRSFDELHDLVQAHRQEVDA</sequence>
<gene>
    <name evidence="2" type="ORF">EDD38_6718</name>
</gene>
<dbReference type="SUPFAM" id="SSF56801">
    <property type="entry name" value="Acetyl-CoA synthetase-like"/>
    <property type="match status" value="1"/>
</dbReference>
<feature type="domain" description="Carrier" evidence="1">
    <location>
        <begin position="520"/>
        <end position="594"/>
    </location>
</feature>
<dbReference type="GO" id="GO:0043041">
    <property type="term" value="P:amino acid activation for nonribosomal peptide biosynthetic process"/>
    <property type="evidence" value="ECO:0007669"/>
    <property type="project" value="TreeGrafter"/>
</dbReference>
<name>A0A3N4RRR6_9ACTN</name>
<dbReference type="Pfam" id="PF13193">
    <property type="entry name" value="AMP-binding_C"/>
    <property type="match status" value="1"/>
</dbReference>
<keyword evidence="3" id="KW-1185">Reference proteome</keyword>
<dbReference type="GO" id="GO:0009239">
    <property type="term" value="P:enterobactin biosynthetic process"/>
    <property type="evidence" value="ECO:0007669"/>
    <property type="project" value="TreeGrafter"/>
</dbReference>
<dbReference type="InterPro" id="IPR010071">
    <property type="entry name" value="AA_adenyl_dom"/>
</dbReference>
<dbReference type="Gene3D" id="3.40.50.12780">
    <property type="entry name" value="N-terminal domain of ligase-like"/>
    <property type="match status" value="1"/>
</dbReference>
<evidence type="ECO:0000313" key="3">
    <source>
        <dbReference type="Proteomes" id="UP000266906"/>
    </source>
</evidence>
<dbReference type="Proteomes" id="UP000266906">
    <property type="component" value="Unassembled WGS sequence"/>
</dbReference>
<accession>A0A3N4RRR6</accession>
<dbReference type="PROSITE" id="PS50075">
    <property type="entry name" value="CARRIER"/>
    <property type="match status" value="1"/>
</dbReference>
<comment type="caution">
    <text evidence="2">The sequence shown here is derived from an EMBL/GenBank/DDBJ whole genome shotgun (WGS) entry which is preliminary data.</text>
</comment>
<dbReference type="InterPro" id="IPR009081">
    <property type="entry name" value="PP-bd_ACP"/>
</dbReference>